<comment type="caution">
    <text evidence="3">The sequence shown here is derived from an EMBL/GenBank/DDBJ whole genome shotgun (WGS) entry which is preliminary data.</text>
</comment>
<dbReference type="AlphaFoldDB" id="A0A933SDJ9"/>
<dbReference type="EMBL" id="JACRIW010000068">
    <property type="protein sequence ID" value="MBI5169788.1"/>
    <property type="molecule type" value="Genomic_DNA"/>
</dbReference>
<evidence type="ECO:0000313" key="3">
    <source>
        <dbReference type="EMBL" id="MBI5169788.1"/>
    </source>
</evidence>
<feature type="chain" id="PRO_5037025495" description="DUF4136 domain-containing protein" evidence="2">
    <location>
        <begin position="37"/>
        <end position="232"/>
    </location>
</feature>
<dbReference type="PROSITE" id="PS51257">
    <property type="entry name" value="PROKAR_LIPOPROTEIN"/>
    <property type="match status" value="1"/>
</dbReference>
<name>A0A933SDJ9_UNCEI</name>
<sequence>MIRSFAGIVTLTVALLFAAGCAASRPVLTVSVVAYADPDKPQPPPRRFVTVPIGLTDGGGLLEKNLLALLRSRLVASGYLYDPEHAELVVTVVGRTIDFSRYVPPSTLDVAVPSTQTTITSGTATTSDGVTVRGEATSYTTGTSVVPIRIPGQVVNQWWRSIAVMITPVAIVDGKYQMDGEPVWNGSAQSYGKNPDLLSVAPQLIDELMGEFPARSGKPRDRQLIPPAGMVP</sequence>
<feature type="region of interest" description="Disordered" evidence="1">
    <location>
        <begin position="213"/>
        <end position="232"/>
    </location>
</feature>
<accession>A0A933SDJ9</accession>
<reference evidence="3" key="1">
    <citation type="submission" date="2020-07" db="EMBL/GenBank/DDBJ databases">
        <title>Huge and variable diversity of episymbiotic CPR bacteria and DPANN archaea in groundwater ecosystems.</title>
        <authorList>
            <person name="He C.Y."/>
            <person name="Keren R."/>
            <person name="Whittaker M."/>
            <person name="Farag I.F."/>
            <person name="Doudna J."/>
            <person name="Cate J.H.D."/>
            <person name="Banfield J.F."/>
        </authorList>
    </citation>
    <scope>NUCLEOTIDE SEQUENCE</scope>
    <source>
        <strain evidence="3">NC_groundwater_1813_Pr3_B-0.1um_71_17</strain>
    </source>
</reference>
<organism evidence="3 4">
    <name type="scientific">Eiseniibacteriota bacterium</name>
    <dbReference type="NCBI Taxonomy" id="2212470"/>
    <lineage>
        <taxon>Bacteria</taxon>
        <taxon>Candidatus Eiseniibacteriota</taxon>
    </lineage>
</organism>
<evidence type="ECO:0000313" key="4">
    <source>
        <dbReference type="Proteomes" id="UP000696931"/>
    </source>
</evidence>
<evidence type="ECO:0008006" key="5">
    <source>
        <dbReference type="Google" id="ProtNLM"/>
    </source>
</evidence>
<evidence type="ECO:0000256" key="1">
    <source>
        <dbReference type="SAM" id="MobiDB-lite"/>
    </source>
</evidence>
<protein>
    <recommendedName>
        <fullName evidence="5">DUF4136 domain-containing protein</fullName>
    </recommendedName>
</protein>
<dbReference type="Proteomes" id="UP000696931">
    <property type="component" value="Unassembled WGS sequence"/>
</dbReference>
<feature type="signal peptide" evidence="2">
    <location>
        <begin position="1"/>
        <end position="36"/>
    </location>
</feature>
<evidence type="ECO:0000256" key="2">
    <source>
        <dbReference type="SAM" id="SignalP"/>
    </source>
</evidence>
<gene>
    <name evidence="3" type="ORF">HZA61_09895</name>
</gene>
<proteinExistence type="predicted"/>
<keyword evidence="2" id="KW-0732">Signal</keyword>